<evidence type="ECO:0000256" key="11">
    <source>
        <dbReference type="RuleBase" id="RU004327"/>
    </source>
</evidence>
<dbReference type="GO" id="GO:0006048">
    <property type="term" value="P:UDP-N-acetylglucosamine biosynthetic process"/>
    <property type="evidence" value="ECO:0007669"/>
    <property type="project" value="TreeGrafter"/>
</dbReference>
<dbReference type="FunFam" id="3.30.310.50:FF:000001">
    <property type="entry name" value="Phosphoglucosamine mutase"/>
    <property type="match status" value="1"/>
</dbReference>
<feature type="domain" description="Alpha-D-phosphohexomutase alpha/beta/alpha" evidence="13">
    <location>
        <begin position="16"/>
        <end position="148"/>
    </location>
</feature>
<dbReference type="Pfam" id="PF02878">
    <property type="entry name" value="PGM_PMM_I"/>
    <property type="match status" value="1"/>
</dbReference>
<dbReference type="Gene3D" id="3.40.120.10">
    <property type="entry name" value="Alpha-D-Glucose-1,6-Bisphosphate, subunit A, domain 3"/>
    <property type="match status" value="3"/>
</dbReference>
<dbReference type="GO" id="GO:0000287">
    <property type="term" value="F:magnesium ion binding"/>
    <property type="evidence" value="ECO:0007669"/>
    <property type="project" value="UniProtKB-UniRule"/>
</dbReference>
<comment type="caution">
    <text evidence="16">The sequence shown here is derived from an EMBL/GenBank/DDBJ whole genome shotgun (WGS) entry which is preliminary data.</text>
</comment>
<feature type="modified residue" description="Phosphoserine" evidence="9">
    <location>
        <position position="113"/>
    </location>
</feature>
<dbReference type="CDD" id="cd05802">
    <property type="entry name" value="GlmM"/>
    <property type="match status" value="1"/>
</dbReference>
<keyword evidence="17" id="KW-1185">Reference proteome</keyword>
<evidence type="ECO:0000256" key="10">
    <source>
        <dbReference type="RuleBase" id="RU004326"/>
    </source>
</evidence>
<dbReference type="GO" id="GO:0004615">
    <property type="term" value="F:phosphomannomutase activity"/>
    <property type="evidence" value="ECO:0007669"/>
    <property type="project" value="TreeGrafter"/>
</dbReference>
<dbReference type="GO" id="GO:0009252">
    <property type="term" value="P:peptidoglycan biosynthetic process"/>
    <property type="evidence" value="ECO:0007669"/>
    <property type="project" value="TreeGrafter"/>
</dbReference>
<dbReference type="InterPro" id="IPR016066">
    <property type="entry name" value="A-D-PHexomutase_CS"/>
</dbReference>
<dbReference type="GO" id="GO:0005829">
    <property type="term" value="C:cytosol"/>
    <property type="evidence" value="ECO:0007669"/>
    <property type="project" value="TreeGrafter"/>
</dbReference>
<dbReference type="InterPro" id="IPR006352">
    <property type="entry name" value="GlmM_bact"/>
</dbReference>
<dbReference type="HAMAP" id="MF_01554_B">
    <property type="entry name" value="GlmM_B"/>
    <property type="match status" value="1"/>
</dbReference>
<evidence type="ECO:0000256" key="2">
    <source>
        <dbReference type="ARBA" id="ARBA00022553"/>
    </source>
</evidence>
<evidence type="ECO:0000256" key="1">
    <source>
        <dbReference type="ARBA" id="ARBA00010231"/>
    </source>
</evidence>
<dbReference type="Gene3D" id="3.30.310.50">
    <property type="entry name" value="Alpha-D-phosphohexomutase, C-terminal domain"/>
    <property type="match status" value="1"/>
</dbReference>
<evidence type="ECO:0000313" key="17">
    <source>
        <dbReference type="Proteomes" id="UP000531594"/>
    </source>
</evidence>
<evidence type="ECO:0000256" key="8">
    <source>
        <dbReference type="ARBA" id="ARBA00068193"/>
    </source>
</evidence>
<protein>
    <recommendedName>
        <fullName evidence="8 9">Phosphoglucosamine mutase</fullName>
        <ecNumber evidence="7 9">5.4.2.10</ecNumber>
    </recommendedName>
</protein>
<dbReference type="Pfam" id="PF02879">
    <property type="entry name" value="PGM_PMM_II"/>
    <property type="match status" value="1"/>
</dbReference>
<keyword evidence="4 9" id="KW-0460">Magnesium</keyword>
<dbReference type="InterPro" id="IPR005846">
    <property type="entry name" value="A-D-PHexomutase_a/b/a-III"/>
</dbReference>
<comment type="function">
    <text evidence="9 11">Catalyzes the conversion of glucosamine-6-phosphate to glucosamine-1-phosphate.</text>
</comment>
<dbReference type="FunFam" id="3.40.120.10:FF:000002">
    <property type="entry name" value="Phosphoglucosamine mutase"/>
    <property type="match status" value="1"/>
</dbReference>
<feature type="binding site" evidence="9">
    <location>
        <position position="257"/>
    </location>
    <ligand>
        <name>Mg(2+)</name>
        <dbReference type="ChEBI" id="CHEBI:18420"/>
    </ligand>
</feature>
<dbReference type="AlphaFoldDB" id="A0A7X0HVY5"/>
<dbReference type="FunFam" id="3.40.120.10:FF:000001">
    <property type="entry name" value="Phosphoglucosamine mutase"/>
    <property type="match status" value="1"/>
</dbReference>
<evidence type="ECO:0000256" key="4">
    <source>
        <dbReference type="ARBA" id="ARBA00022842"/>
    </source>
</evidence>
<dbReference type="Proteomes" id="UP000531594">
    <property type="component" value="Unassembled WGS sequence"/>
</dbReference>
<dbReference type="GO" id="GO:0005975">
    <property type="term" value="P:carbohydrate metabolic process"/>
    <property type="evidence" value="ECO:0007669"/>
    <property type="project" value="InterPro"/>
</dbReference>
<dbReference type="EC" id="5.4.2.10" evidence="7 9"/>
<comment type="cofactor">
    <cofactor evidence="9">
        <name>Mg(2+)</name>
        <dbReference type="ChEBI" id="CHEBI:18420"/>
    </cofactor>
    <text evidence="9">Binds 1 Mg(2+) ion per subunit.</text>
</comment>
<dbReference type="EMBL" id="JACHGK010000032">
    <property type="protein sequence ID" value="MBB6447885.1"/>
    <property type="molecule type" value="Genomic_DNA"/>
</dbReference>
<name>A0A7X0HVY5_9BACI</name>
<evidence type="ECO:0000256" key="3">
    <source>
        <dbReference type="ARBA" id="ARBA00022723"/>
    </source>
</evidence>
<accession>A0A7X0HVY5</accession>
<evidence type="ECO:0000256" key="6">
    <source>
        <dbReference type="ARBA" id="ARBA00050364"/>
    </source>
</evidence>
<dbReference type="Pfam" id="PF02880">
    <property type="entry name" value="PGM_PMM_III"/>
    <property type="match status" value="1"/>
</dbReference>
<dbReference type="NCBIfam" id="TIGR01455">
    <property type="entry name" value="glmM"/>
    <property type="match status" value="1"/>
</dbReference>
<dbReference type="SUPFAM" id="SSF53738">
    <property type="entry name" value="Phosphoglucomutase, first 3 domains"/>
    <property type="match status" value="3"/>
</dbReference>
<dbReference type="PROSITE" id="PS00710">
    <property type="entry name" value="PGM_PMM"/>
    <property type="match status" value="1"/>
</dbReference>
<keyword evidence="3 9" id="KW-0479">Metal-binding</keyword>
<feature type="binding site" evidence="9">
    <location>
        <position position="253"/>
    </location>
    <ligand>
        <name>Mg(2+)</name>
        <dbReference type="ChEBI" id="CHEBI:18420"/>
    </ligand>
</feature>
<dbReference type="Pfam" id="PF00408">
    <property type="entry name" value="PGM_PMM_IV"/>
    <property type="match status" value="1"/>
</dbReference>
<reference evidence="16 17" key="1">
    <citation type="submission" date="2020-08" db="EMBL/GenBank/DDBJ databases">
        <title>Genomic Encyclopedia of Type Strains, Phase IV (KMG-IV): sequencing the most valuable type-strain genomes for metagenomic binning, comparative biology and taxonomic classification.</title>
        <authorList>
            <person name="Goeker M."/>
        </authorList>
    </citation>
    <scope>NUCLEOTIDE SEQUENCE [LARGE SCALE GENOMIC DNA]</scope>
    <source>
        <strain evidence="16 17">DSM 5391</strain>
    </source>
</reference>
<dbReference type="PRINTS" id="PR00509">
    <property type="entry name" value="PGMPMM"/>
</dbReference>
<feature type="binding site" description="via phosphate group" evidence="9">
    <location>
        <position position="113"/>
    </location>
    <ligand>
        <name>Mg(2+)</name>
        <dbReference type="ChEBI" id="CHEBI:18420"/>
    </ligand>
</feature>
<evidence type="ECO:0000256" key="9">
    <source>
        <dbReference type="HAMAP-Rule" id="MF_01554"/>
    </source>
</evidence>
<feature type="active site" description="Phosphoserine intermediate" evidence="9">
    <location>
        <position position="113"/>
    </location>
</feature>
<dbReference type="InterPro" id="IPR005843">
    <property type="entry name" value="A-D-PHexomutase_C"/>
</dbReference>
<dbReference type="InterPro" id="IPR036900">
    <property type="entry name" value="A-D-PHexomutase_C_sf"/>
</dbReference>
<feature type="domain" description="Alpha-D-phosphohexomutase C-terminal" evidence="12">
    <location>
        <begin position="386"/>
        <end position="452"/>
    </location>
</feature>
<dbReference type="PANTHER" id="PTHR42946">
    <property type="entry name" value="PHOSPHOHEXOSE MUTASE"/>
    <property type="match status" value="1"/>
</dbReference>
<evidence type="ECO:0000259" key="12">
    <source>
        <dbReference type="Pfam" id="PF00408"/>
    </source>
</evidence>
<comment type="PTM">
    <text evidence="9">Activated by phosphorylation.</text>
</comment>
<evidence type="ECO:0000256" key="5">
    <source>
        <dbReference type="ARBA" id="ARBA00023235"/>
    </source>
</evidence>
<dbReference type="InterPro" id="IPR050060">
    <property type="entry name" value="Phosphoglucosamine_mutase"/>
</dbReference>
<evidence type="ECO:0000256" key="7">
    <source>
        <dbReference type="ARBA" id="ARBA00066330"/>
    </source>
</evidence>
<evidence type="ECO:0000259" key="14">
    <source>
        <dbReference type="Pfam" id="PF02879"/>
    </source>
</evidence>
<evidence type="ECO:0000259" key="13">
    <source>
        <dbReference type="Pfam" id="PF02878"/>
    </source>
</evidence>
<gene>
    <name evidence="9" type="primary">glmM</name>
    <name evidence="16" type="ORF">HNR53_004596</name>
</gene>
<feature type="domain" description="Alpha-D-phosphohexomutase alpha/beta/alpha" evidence="15">
    <location>
        <begin position="270"/>
        <end position="381"/>
    </location>
</feature>
<evidence type="ECO:0000313" key="16">
    <source>
        <dbReference type="EMBL" id="MBB6447885.1"/>
    </source>
</evidence>
<comment type="catalytic activity">
    <reaction evidence="6 9 11">
        <text>alpha-D-glucosamine 1-phosphate = D-glucosamine 6-phosphate</text>
        <dbReference type="Rhea" id="RHEA:23424"/>
        <dbReference type="ChEBI" id="CHEBI:58516"/>
        <dbReference type="ChEBI" id="CHEBI:58725"/>
        <dbReference type="EC" id="5.4.2.10"/>
    </reaction>
</comment>
<dbReference type="NCBIfam" id="NF008139">
    <property type="entry name" value="PRK10887.1"/>
    <property type="match status" value="1"/>
</dbReference>
<dbReference type="InterPro" id="IPR005844">
    <property type="entry name" value="A-D-PHexomutase_a/b/a-I"/>
</dbReference>
<evidence type="ECO:0000259" key="15">
    <source>
        <dbReference type="Pfam" id="PF02880"/>
    </source>
</evidence>
<keyword evidence="5 9" id="KW-0413">Isomerase</keyword>
<feature type="binding site" evidence="9">
    <location>
        <position position="255"/>
    </location>
    <ligand>
        <name>Mg(2+)</name>
        <dbReference type="ChEBI" id="CHEBI:18420"/>
    </ligand>
</feature>
<dbReference type="InterPro" id="IPR016055">
    <property type="entry name" value="A-D-PHexomutase_a/b/a-I/II/III"/>
</dbReference>
<dbReference type="InterPro" id="IPR005841">
    <property type="entry name" value="Alpha-D-phosphohexomutase_SF"/>
</dbReference>
<comment type="similarity">
    <text evidence="1 9 10">Belongs to the phosphohexose mutase family.</text>
</comment>
<dbReference type="InterPro" id="IPR005845">
    <property type="entry name" value="A-D-PHexomutase_a/b/a-II"/>
</dbReference>
<keyword evidence="2 9" id="KW-0597">Phosphoprotein</keyword>
<dbReference type="SUPFAM" id="SSF55957">
    <property type="entry name" value="Phosphoglucomutase, C-terminal domain"/>
    <property type="match status" value="1"/>
</dbReference>
<dbReference type="PANTHER" id="PTHR42946:SF1">
    <property type="entry name" value="PHOSPHOGLUCOMUTASE (ALPHA-D-GLUCOSE-1,6-BISPHOSPHATE-DEPENDENT)"/>
    <property type="match status" value="1"/>
</dbReference>
<dbReference type="GO" id="GO:0008966">
    <property type="term" value="F:phosphoglucosamine mutase activity"/>
    <property type="evidence" value="ECO:0007669"/>
    <property type="project" value="UniProtKB-UniRule"/>
</dbReference>
<sequence>MIIGNNPKGAIQEMGKYFGTDGVRGVANTELTPELAFKLGRAGGYVLTKNKERPKVLIGRDTRISGHMLEGALVAGLLSIGAEVMRLGVISTPGVSYLTKAMGAQAGVMISASHNPVADNGIKFFGPDGFKLSDEQELEIEQLMDMESDQLPRPIGADLGQVNDYFEGGQKYLQYLKQTADEDFSNIHIALDCAHGATSALATYLFADLDADISTMGASPNGLNINDGVGSTHPETLASYVKEKGADVGLAFDGDGDRLIAIDENGDIVDGDQIMYICAKYMKEHGRLKHGTVVSTVMSNLGFYKALEAHGIASIPTAVGDRYVVEEMKKGGYNLGGEQSGHIIFLDYNTTGDGLLTGVQLVNIMKMTKKPLSELAGEMKKFPQMLVNIRVTDKHHVTENEKVSAVIAEVEKEMNGNGRILVRPSGTEPLVRVMAEASTEELCASYVNRIAAVVKEEMGLAEV</sequence>
<proteinExistence type="inferred from homology"/>
<organism evidence="16 17">
    <name type="scientific">Bacillus benzoevorans</name>
    <dbReference type="NCBI Taxonomy" id="1456"/>
    <lineage>
        <taxon>Bacteria</taxon>
        <taxon>Bacillati</taxon>
        <taxon>Bacillota</taxon>
        <taxon>Bacilli</taxon>
        <taxon>Bacillales</taxon>
        <taxon>Bacillaceae</taxon>
        <taxon>Bacillus</taxon>
    </lineage>
</organism>
<feature type="domain" description="Alpha-D-phosphohexomutase alpha/beta/alpha" evidence="14">
    <location>
        <begin position="171"/>
        <end position="266"/>
    </location>
</feature>